<gene>
    <name evidence="7" type="ORF">KQX54_006726</name>
</gene>
<name>A0AAV7J2Q5_COTGL</name>
<protein>
    <recommendedName>
        <fullName evidence="9">CCHC-type domain-containing protein</fullName>
    </recommendedName>
</protein>
<comment type="caution">
    <text evidence="7">The sequence shown here is derived from an EMBL/GenBank/DDBJ whole genome shotgun (WGS) entry which is preliminary data.</text>
</comment>
<feature type="region of interest" description="Disordered" evidence="4">
    <location>
        <begin position="220"/>
        <end position="377"/>
    </location>
</feature>
<evidence type="ECO:0000256" key="3">
    <source>
        <dbReference type="ARBA" id="ARBA00022833"/>
    </source>
</evidence>
<feature type="region of interest" description="Disordered" evidence="4">
    <location>
        <begin position="430"/>
        <end position="497"/>
    </location>
</feature>
<evidence type="ECO:0000256" key="1">
    <source>
        <dbReference type="ARBA" id="ARBA00022723"/>
    </source>
</evidence>
<sequence>MSVICTLKNFPKFYRVCFDEISIAISDVKTNVIRQMRASEDREWDLVAFNLETKTEYEDKDVVRRNTRILLQRRLIPEDQLQERKRKLMWKRQEVELQEKLEKLKGDAACRKQVDLTKTEGSDVDKIMKMMELSTADYSPSNWLKVPYKQSGPVPASYVCRRCHKPGHWVYQCTFTVNGKPACIKKARGIPQSMLKEVEGPEVSGAMLTATGKYMVYTGLKEQPPSSSSPRLPQRPSTSSSSPSPPSASPSPLMASSLPPTPSSSSTPPAPLKSSSSSPKPSMSTSSPLPPPLVLSSSSSPPAPLMTLTSSLSPLVSTSPLTSSSPEPSSSSSSSSLLLPSLSESTGKQLPNSYTPSVVDSAWHYPSSDDQNSGYQIDYEYPLYQQYQGWEPSYTDAYPSYQGYDYGNYQHHQTIDDALDAFQRYLRKKDAKKRAQRFRAGGSRSSRTHRRSPSSTHHHGSKRQISKRRISRRGIGGVNLKAPGPREESQKLTLTFE</sequence>
<feature type="compositionally biased region" description="Polar residues" evidence="4">
    <location>
        <begin position="347"/>
        <end position="358"/>
    </location>
</feature>
<keyword evidence="1" id="KW-0479">Metal-binding</keyword>
<feature type="domain" description="Zinc knuckle CX2CX3GHX4C" evidence="6">
    <location>
        <begin position="155"/>
        <end position="173"/>
    </location>
</feature>
<dbReference type="Gene3D" id="3.10.20.90">
    <property type="entry name" value="Phosphatidylinositol 3-kinase Catalytic Subunit, Chain A, domain 1"/>
    <property type="match status" value="1"/>
</dbReference>
<feature type="compositionally biased region" description="Low complexity" evidence="4">
    <location>
        <begin position="294"/>
        <end position="346"/>
    </location>
</feature>
<dbReference type="Pfam" id="PF13696">
    <property type="entry name" value="zf-CCHC_2"/>
    <property type="match status" value="1"/>
</dbReference>
<evidence type="ECO:0000259" key="6">
    <source>
        <dbReference type="Pfam" id="PF13696"/>
    </source>
</evidence>
<dbReference type="InterPro" id="IPR025829">
    <property type="entry name" value="Zn_knuckle_CX2CX3GHX4C"/>
</dbReference>
<dbReference type="InterPro" id="IPR014891">
    <property type="entry name" value="DWNN_domain"/>
</dbReference>
<evidence type="ECO:0008006" key="9">
    <source>
        <dbReference type="Google" id="ProtNLM"/>
    </source>
</evidence>
<evidence type="ECO:0000259" key="5">
    <source>
        <dbReference type="Pfam" id="PF08783"/>
    </source>
</evidence>
<evidence type="ECO:0000313" key="8">
    <source>
        <dbReference type="Proteomes" id="UP000826195"/>
    </source>
</evidence>
<evidence type="ECO:0000313" key="7">
    <source>
        <dbReference type="EMBL" id="KAH0567110.1"/>
    </source>
</evidence>
<accession>A0AAV7J2Q5</accession>
<feature type="domain" description="DWNN" evidence="5">
    <location>
        <begin position="12"/>
        <end position="73"/>
    </location>
</feature>
<keyword evidence="3" id="KW-0862">Zinc</keyword>
<feature type="compositionally biased region" description="Low complexity" evidence="4">
    <location>
        <begin position="250"/>
        <end position="287"/>
    </location>
</feature>
<dbReference type="SUPFAM" id="SSF57756">
    <property type="entry name" value="Retrovirus zinc finger-like domains"/>
    <property type="match status" value="1"/>
</dbReference>
<dbReference type="Gene3D" id="4.10.60.10">
    <property type="entry name" value="Zinc finger, CCHC-type"/>
    <property type="match status" value="1"/>
</dbReference>
<dbReference type="GO" id="GO:0008270">
    <property type="term" value="F:zinc ion binding"/>
    <property type="evidence" value="ECO:0007669"/>
    <property type="project" value="UniProtKB-KW"/>
</dbReference>
<keyword evidence="8" id="KW-1185">Reference proteome</keyword>
<reference evidence="7 8" key="1">
    <citation type="journal article" date="2021" name="J. Hered.">
        <title>A chromosome-level genome assembly of the parasitoid wasp, Cotesia glomerata (Hymenoptera: Braconidae).</title>
        <authorList>
            <person name="Pinto B.J."/>
            <person name="Weis J.J."/>
            <person name="Gamble T."/>
            <person name="Ode P.J."/>
            <person name="Paul R."/>
            <person name="Zaspel J.M."/>
        </authorList>
    </citation>
    <scope>NUCLEOTIDE SEQUENCE [LARGE SCALE GENOMIC DNA]</scope>
    <source>
        <strain evidence="7">CgM1</strain>
    </source>
</reference>
<dbReference type="EMBL" id="JAHXZJ010000001">
    <property type="protein sequence ID" value="KAH0567110.1"/>
    <property type="molecule type" value="Genomic_DNA"/>
</dbReference>
<feature type="compositionally biased region" description="Low complexity" evidence="4">
    <location>
        <begin position="223"/>
        <end position="242"/>
    </location>
</feature>
<dbReference type="Pfam" id="PF08783">
    <property type="entry name" value="DWNN"/>
    <property type="match status" value="1"/>
</dbReference>
<feature type="compositionally biased region" description="Basic residues" evidence="4">
    <location>
        <begin position="446"/>
        <end position="472"/>
    </location>
</feature>
<proteinExistence type="predicted"/>
<keyword evidence="2" id="KW-0863">Zinc-finger</keyword>
<dbReference type="InterPro" id="IPR036875">
    <property type="entry name" value="Znf_CCHC_sf"/>
</dbReference>
<dbReference type="Proteomes" id="UP000826195">
    <property type="component" value="Unassembled WGS sequence"/>
</dbReference>
<evidence type="ECO:0000256" key="4">
    <source>
        <dbReference type="SAM" id="MobiDB-lite"/>
    </source>
</evidence>
<dbReference type="AlphaFoldDB" id="A0AAV7J2Q5"/>
<evidence type="ECO:0000256" key="2">
    <source>
        <dbReference type="ARBA" id="ARBA00022771"/>
    </source>
</evidence>
<dbReference type="GO" id="GO:0003676">
    <property type="term" value="F:nucleic acid binding"/>
    <property type="evidence" value="ECO:0007669"/>
    <property type="project" value="InterPro"/>
</dbReference>
<organism evidence="7 8">
    <name type="scientific">Cotesia glomerata</name>
    <name type="common">Lepidopteran parasitic wasp</name>
    <name type="synonym">Apanteles glomeratus</name>
    <dbReference type="NCBI Taxonomy" id="32391"/>
    <lineage>
        <taxon>Eukaryota</taxon>
        <taxon>Metazoa</taxon>
        <taxon>Ecdysozoa</taxon>
        <taxon>Arthropoda</taxon>
        <taxon>Hexapoda</taxon>
        <taxon>Insecta</taxon>
        <taxon>Pterygota</taxon>
        <taxon>Neoptera</taxon>
        <taxon>Endopterygota</taxon>
        <taxon>Hymenoptera</taxon>
        <taxon>Apocrita</taxon>
        <taxon>Ichneumonoidea</taxon>
        <taxon>Braconidae</taxon>
        <taxon>Microgastrinae</taxon>
        <taxon>Cotesia</taxon>
    </lineage>
</organism>